<dbReference type="OrthoDB" id="5205528at2759"/>
<reference evidence="8 9" key="1">
    <citation type="submission" date="2016-07" db="EMBL/GenBank/DDBJ databases">
        <title>Pervasive Adenine N6-methylation of Active Genes in Fungi.</title>
        <authorList>
            <consortium name="DOE Joint Genome Institute"/>
            <person name="Mondo S.J."/>
            <person name="Dannebaum R.O."/>
            <person name="Kuo R.C."/>
            <person name="Labutti K."/>
            <person name="Haridas S."/>
            <person name="Kuo A."/>
            <person name="Salamov A."/>
            <person name="Ahrendt S.R."/>
            <person name="Lipzen A."/>
            <person name="Sullivan W."/>
            <person name="Andreopoulos W.B."/>
            <person name="Clum A."/>
            <person name="Lindquist E."/>
            <person name="Daum C."/>
            <person name="Ramamoorthy G.K."/>
            <person name="Gryganskyi A."/>
            <person name="Culley D."/>
            <person name="Magnuson J.K."/>
            <person name="James T.Y."/>
            <person name="O'Malley M.A."/>
            <person name="Stajich J.E."/>
            <person name="Spatafora J.W."/>
            <person name="Visel A."/>
            <person name="Grigoriev I.V."/>
        </authorList>
    </citation>
    <scope>NUCLEOTIDE SEQUENCE [LARGE SCALE GENOMIC DNA]</scope>
    <source>
        <strain evidence="8 9">NRRL 3116</strain>
    </source>
</reference>
<dbReference type="InterPro" id="IPR001736">
    <property type="entry name" value="PLipase_D/transphosphatidylase"/>
</dbReference>
<keyword evidence="1" id="KW-0378">Hydrolase</keyword>
<dbReference type="AlphaFoldDB" id="A0A1Y2GRZ2"/>
<dbReference type="EMBL" id="MCFF01000012">
    <property type="protein sequence ID" value="ORZ20929.1"/>
    <property type="molecule type" value="Genomic_DNA"/>
</dbReference>
<evidence type="ECO:0000256" key="1">
    <source>
        <dbReference type="ARBA" id="ARBA00022801"/>
    </source>
</evidence>
<feature type="region of interest" description="Disordered" evidence="6">
    <location>
        <begin position="68"/>
        <end position="136"/>
    </location>
</feature>
<accession>A0A1Y2GRZ2</accession>
<evidence type="ECO:0000256" key="3">
    <source>
        <dbReference type="ARBA" id="ARBA00023098"/>
    </source>
</evidence>
<evidence type="ECO:0000256" key="4">
    <source>
        <dbReference type="ARBA" id="ARBA00038012"/>
    </source>
</evidence>
<protein>
    <recommendedName>
        <fullName evidence="5">Mitochondrial cardiolipin hydrolase</fullName>
    </recommendedName>
</protein>
<name>A0A1Y2GRZ2_9FUNG</name>
<organism evidence="8 9">
    <name type="scientific">Lobosporangium transversale</name>
    <dbReference type="NCBI Taxonomy" id="64571"/>
    <lineage>
        <taxon>Eukaryota</taxon>
        <taxon>Fungi</taxon>
        <taxon>Fungi incertae sedis</taxon>
        <taxon>Mucoromycota</taxon>
        <taxon>Mortierellomycotina</taxon>
        <taxon>Mortierellomycetes</taxon>
        <taxon>Mortierellales</taxon>
        <taxon>Mortierellaceae</taxon>
        <taxon>Lobosporangium</taxon>
    </lineage>
</organism>
<dbReference type="GeneID" id="33565518"/>
<evidence type="ECO:0000313" key="9">
    <source>
        <dbReference type="Proteomes" id="UP000193648"/>
    </source>
</evidence>
<dbReference type="SUPFAM" id="SSF56024">
    <property type="entry name" value="Phospholipase D/nuclease"/>
    <property type="match status" value="1"/>
</dbReference>
<evidence type="ECO:0000256" key="6">
    <source>
        <dbReference type="SAM" id="MobiDB-lite"/>
    </source>
</evidence>
<dbReference type="CDD" id="cd09171">
    <property type="entry name" value="PLDc_vPLD6_like"/>
    <property type="match status" value="1"/>
</dbReference>
<dbReference type="Pfam" id="PF13091">
    <property type="entry name" value="PLDc_2"/>
    <property type="match status" value="1"/>
</dbReference>
<dbReference type="Gene3D" id="3.30.870.10">
    <property type="entry name" value="Endonuclease Chain A"/>
    <property type="match status" value="1"/>
</dbReference>
<dbReference type="STRING" id="64571.A0A1Y2GRZ2"/>
<dbReference type="PANTHER" id="PTHR43856">
    <property type="entry name" value="CARDIOLIPIN HYDROLASE"/>
    <property type="match status" value="1"/>
</dbReference>
<gene>
    <name evidence="8" type="ORF">BCR41DRAFT_350618</name>
</gene>
<feature type="compositionally biased region" description="Acidic residues" evidence="6">
    <location>
        <begin position="119"/>
        <end position="128"/>
    </location>
</feature>
<evidence type="ECO:0000313" key="8">
    <source>
        <dbReference type="EMBL" id="ORZ20929.1"/>
    </source>
</evidence>
<keyword evidence="3" id="KW-0443">Lipid metabolism</keyword>
<dbReference type="GO" id="GO:0016042">
    <property type="term" value="P:lipid catabolic process"/>
    <property type="evidence" value="ECO:0007669"/>
    <property type="project" value="UniProtKB-KW"/>
</dbReference>
<dbReference type="InterPro" id="IPR051406">
    <property type="entry name" value="PLD_domain"/>
</dbReference>
<dbReference type="PROSITE" id="PS50035">
    <property type="entry name" value="PLD"/>
    <property type="match status" value="1"/>
</dbReference>
<sequence>MSIDYSSIVRESVNKVESSIARKLISVFESRVQEHGSSSSLSQLFDTARDSASSDHDREVISWLESMIKSRESRDGPSTPPISPGQKDDDDDDNNRVKRITRSTHIRIEHHHHDSRDDQDSEDDDDDPEKPKSRVFVSPVFFPSEENFVNLIRTLDNAKKSLDICVFTITDDQITAAVARAHERGVSVRIITDDDKSDDQGSDVKRLAREYNIPARVDGSVSHMHHKFAVIDDALVISGSYNWTKGARFHNREDLTLTNSGKAVRAFKAQFEKLWDEFSEYEVCS</sequence>
<comment type="similarity">
    <text evidence="4">Belongs to the phospholipase D family. MitoPLD/Zucchini subfamily.</text>
</comment>
<dbReference type="GO" id="GO:0016891">
    <property type="term" value="F:RNA endonuclease activity producing 5'-phosphomonoesters, hydrolytic mechanism"/>
    <property type="evidence" value="ECO:0007669"/>
    <property type="project" value="TreeGrafter"/>
</dbReference>
<evidence type="ECO:0000256" key="5">
    <source>
        <dbReference type="ARBA" id="ARBA00040549"/>
    </source>
</evidence>
<dbReference type="Proteomes" id="UP000193648">
    <property type="component" value="Unassembled WGS sequence"/>
</dbReference>
<keyword evidence="9" id="KW-1185">Reference proteome</keyword>
<feature type="compositionally biased region" description="Basic residues" evidence="6">
    <location>
        <begin position="97"/>
        <end position="110"/>
    </location>
</feature>
<comment type="caution">
    <text evidence="8">The sequence shown here is derived from an EMBL/GenBank/DDBJ whole genome shotgun (WGS) entry which is preliminary data.</text>
</comment>
<dbReference type="PANTHER" id="PTHR43856:SF1">
    <property type="entry name" value="MITOCHONDRIAL CARDIOLIPIN HYDROLASE"/>
    <property type="match status" value="1"/>
</dbReference>
<dbReference type="InParanoid" id="A0A1Y2GRZ2"/>
<evidence type="ECO:0000259" key="7">
    <source>
        <dbReference type="PROSITE" id="PS50035"/>
    </source>
</evidence>
<feature type="domain" description="PLD phosphodiesterase" evidence="7">
    <location>
        <begin position="220"/>
        <end position="247"/>
    </location>
</feature>
<evidence type="ECO:0000256" key="2">
    <source>
        <dbReference type="ARBA" id="ARBA00022963"/>
    </source>
</evidence>
<keyword evidence="2" id="KW-0442">Lipid degradation</keyword>
<dbReference type="InterPro" id="IPR025202">
    <property type="entry name" value="PLD-like_dom"/>
</dbReference>
<proteinExistence type="inferred from homology"/>
<dbReference type="RefSeq" id="XP_021882838.1">
    <property type="nucleotide sequence ID" value="XM_022023674.1"/>
</dbReference>